<dbReference type="AlphaFoldDB" id="A0A3B6LWK2"/>
<dbReference type="Gramene" id="TraesJUL5B03G03017710.1">
    <property type="protein sequence ID" value="TraesJUL5B03G03017710.1"/>
    <property type="gene ID" value="TraesJUL5B03G03017710"/>
</dbReference>
<keyword evidence="3" id="KW-1185">Reference proteome</keyword>
<dbReference type="OMA" id="CIALTMM"/>
<evidence type="ECO:0000313" key="3">
    <source>
        <dbReference type="Proteomes" id="UP000019116"/>
    </source>
</evidence>
<organism evidence="2">
    <name type="scientific">Triticum aestivum</name>
    <name type="common">Wheat</name>
    <dbReference type="NCBI Taxonomy" id="4565"/>
    <lineage>
        <taxon>Eukaryota</taxon>
        <taxon>Viridiplantae</taxon>
        <taxon>Streptophyta</taxon>
        <taxon>Embryophyta</taxon>
        <taxon>Tracheophyta</taxon>
        <taxon>Spermatophyta</taxon>
        <taxon>Magnoliopsida</taxon>
        <taxon>Liliopsida</taxon>
        <taxon>Poales</taxon>
        <taxon>Poaceae</taxon>
        <taxon>BOP clade</taxon>
        <taxon>Pooideae</taxon>
        <taxon>Triticodae</taxon>
        <taxon>Triticeae</taxon>
        <taxon>Triticinae</taxon>
        <taxon>Triticum</taxon>
    </lineage>
</organism>
<feature type="compositionally biased region" description="Polar residues" evidence="1">
    <location>
        <begin position="39"/>
        <end position="51"/>
    </location>
</feature>
<reference evidence="2" key="1">
    <citation type="submission" date="2018-08" db="EMBL/GenBank/DDBJ databases">
        <authorList>
            <person name="Rossello M."/>
        </authorList>
    </citation>
    <scope>NUCLEOTIDE SEQUENCE [LARGE SCALE GENOMIC DNA]</scope>
    <source>
        <strain evidence="2">cv. Chinese Spring</strain>
    </source>
</reference>
<dbReference type="RefSeq" id="XP_044391243.1">
    <property type="nucleotide sequence ID" value="XM_044535308.1"/>
</dbReference>
<evidence type="ECO:0000313" key="2">
    <source>
        <dbReference type="EnsemblPlants" id="TraesCS5B02G488000.1"/>
    </source>
</evidence>
<evidence type="ECO:0000256" key="1">
    <source>
        <dbReference type="SAM" id="MobiDB-lite"/>
    </source>
</evidence>
<dbReference type="Gramene" id="TraesLAC5B03G02951370.1">
    <property type="protein sequence ID" value="TraesLAC5B03G02951370.1"/>
    <property type="gene ID" value="TraesLAC5B03G02951370"/>
</dbReference>
<gene>
    <name evidence="2" type="primary">LOC123113967</name>
</gene>
<dbReference type="Gramene" id="TraesNOR5B03G03025220.1">
    <property type="protein sequence ID" value="TraesNOR5B03G03025220.1"/>
    <property type="gene ID" value="TraesNOR5B03G03025220"/>
</dbReference>
<dbReference type="Gramene" id="TraesJAG5B03G02994170.1">
    <property type="protein sequence ID" value="TraesJAG5B03G02994170.1"/>
    <property type="gene ID" value="TraesJAG5B03G02994170"/>
</dbReference>
<protein>
    <submittedName>
        <fullName evidence="2">Uncharacterized protein</fullName>
    </submittedName>
</protein>
<dbReference type="Gramene" id="TraesSTA5B03G02987810.1">
    <property type="protein sequence ID" value="TraesSTA5B03G02987810.1"/>
    <property type="gene ID" value="TraesSTA5B03G02987810"/>
</dbReference>
<dbReference type="KEGG" id="taes:123113967"/>
<dbReference type="GeneID" id="123113967"/>
<dbReference type="Gramene" id="TraesRN5B0101159200.1">
    <property type="protein sequence ID" value="TraesRN5B0101159200.1"/>
    <property type="gene ID" value="TraesRN5B0101159200"/>
</dbReference>
<name>A0A3B6LWK2_WHEAT</name>
<sequence length="112" mass="12173">MTAMLRSALGSALRPPAPASRFFRKGVSGSRDATRRKLSSSGRDGSNNSTPADLFGDGSSKTWRRPEVVFITAAALSMATYTYIVNGKTVLGYQREVMENQDEVKPEKDNAI</sequence>
<proteinExistence type="predicted"/>
<feature type="region of interest" description="Disordered" evidence="1">
    <location>
        <begin position="1"/>
        <end position="60"/>
    </location>
</feature>
<dbReference type="Proteomes" id="UP000019116">
    <property type="component" value="Chromosome 5B"/>
</dbReference>
<dbReference type="EnsemblPlants" id="TraesCS5B02G488000.1">
    <property type="protein sequence ID" value="TraesCS5B02G488000.1"/>
    <property type="gene ID" value="TraesCS5B02G488000"/>
</dbReference>
<dbReference type="Gramene" id="TraesCS5B03G1187300.1">
    <property type="protein sequence ID" value="TraesCS5B03G1187300.1.CDS"/>
    <property type="gene ID" value="TraesCS5B03G1187300"/>
</dbReference>
<dbReference type="Gramene" id="TraesLDM5B03G03000000.1">
    <property type="protein sequence ID" value="TraesLDM5B03G03000000.1"/>
    <property type="gene ID" value="TraesLDM5B03G03000000"/>
</dbReference>
<accession>A0A3B6LWK2</accession>
<reference evidence="2" key="2">
    <citation type="submission" date="2018-10" db="UniProtKB">
        <authorList>
            <consortium name="EnsemblPlants"/>
        </authorList>
    </citation>
    <scope>IDENTIFICATION</scope>
</reference>
<dbReference type="Gramene" id="TraesCS5B02G488000.1">
    <property type="protein sequence ID" value="TraesCS5B02G488000.1"/>
    <property type="gene ID" value="TraesCS5B02G488000"/>
</dbReference>